<accession>A0A9P6UAJ8</accession>
<feature type="compositionally biased region" description="Polar residues" evidence="1">
    <location>
        <begin position="1"/>
        <end position="16"/>
    </location>
</feature>
<evidence type="ECO:0000256" key="1">
    <source>
        <dbReference type="SAM" id="MobiDB-lite"/>
    </source>
</evidence>
<comment type="caution">
    <text evidence="2">The sequence shown here is derived from an EMBL/GenBank/DDBJ whole genome shotgun (WGS) entry which is preliminary data.</text>
</comment>
<dbReference type="AlphaFoldDB" id="A0A9P6UAJ8"/>
<name>A0A9P6UAJ8_9FUNG</name>
<feature type="region of interest" description="Disordered" evidence="1">
    <location>
        <begin position="1"/>
        <end position="30"/>
    </location>
</feature>
<proteinExistence type="predicted"/>
<sequence>MATTSADSPIHNATQPCPSPATGASSPRDVTARTRTIYSFSAVYTHPTLGHLATHQRDKHGPHESDFHNSTLYQLKAGDKAGDFALAVIRTFPNESSSTNGLPNRPFKNIRSHKAKSQVEIQYFQRFMAIAETTPVRFDNRDILPVPSASKSSVIRFLFTNFVLPPNYDGSDSTILLNYLTSFFTEIYQVGDVLKIEVRFDQEPDFPMPLFQGTIVVYIHSPLAIEEIEKKVPNHIPEEVWPSWRVRTKTHRMKVKIRNR</sequence>
<dbReference type="Proteomes" id="UP000807716">
    <property type="component" value="Unassembled WGS sequence"/>
</dbReference>
<evidence type="ECO:0000313" key="2">
    <source>
        <dbReference type="EMBL" id="KAG0266609.1"/>
    </source>
</evidence>
<dbReference type="OrthoDB" id="10490783at2759"/>
<keyword evidence="3" id="KW-1185">Reference proteome</keyword>
<gene>
    <name evidence="2" type="ORF">DFQ27_009616</name>
</gene>
<evidence type="ECO:0000313" key="3">
    <source>
        <dbReference type="Proteomes" id="UP000807716"/>
    </source>
</evidence>
<dbReference type="EMBL" id="JAAAJB010000090">
    <property type="protein sequence ID" value="KAG0266609.1"/>
    <property type="molecule type" value="Genomic_DNA"/>
</dbReference>
<organism evidence="2 3">
    <name type="scientific">Actinomortierella ambigua</name>
    <dbReference type="NCBI Taxonomy" id="1343610"/>
    <lineage>
        <taxon>Eukaryota</taxon>
        <taxon>Fungi</taxon>
        <taxon>Fungi incertae sedis</taxon>
        <taxon>Mucoromycota</taxon>
        <taxon>Mortierellomycotina</taxon>
        <taxon>Mortierellomycetes</taxon>
        <taxon>Mortierellales</taxon>
        <taxon>Mortierellaceae</taxon>
        <taxon>Actinomortierella</taxon>
    </lineage>
</organism>
<protein>
    <submittedName>
        <fullName evidence="2">Uncharacterized protein</fullName>
    </submittedName>
</protein>
<reference evidence="2" key="1">
    <citation type="journal article" date="2020" name="Fungal Divers.">
        <title>Resolving the Mortierellaceae phylogeny through synthesis of multi-gene phylogenetics and phylogenomics.</title>
        <authorList>
            <person name="Vandepol N."/>
            <person name="Liber J."/>
            <person name="Desiro A."/>
            <person name="Na H."/>
            <person name="Kennedy M."/>
            <person name="Barry K."/>
            <person name="Grigoriev I.V."/>
            <person name="Miller A.N."/>
            <person name="O'Donnell K."/>
            <person name="Stajich J.E."/>
            <person name="Bonito G."/>
        </authorList>
    </citation>
    <scope>NUCLEOTIDE SEQUENCE</scope>
    <source>
        <strain evidence="2">BC1065</strain>
    </source>
</reference>